<evidence type="ECO:0000256" key="4">
    <source>
        <dbReference type="ARBA" id="ARBA00023136"/>
    </source>
</evidence>
<sequence>MTYVQLSSGTSAQRCWDQFGALCAKVSLTPCSPRVSALEKPPQRRSPDGVYRKWAGILGATPTLSRHLAITCLLLNVLFPGTGTAPAGLALPRTPRAPGGGGRGQEAEQLVLACINLWVGPSQLFTVTFLVIGWLWSLHPPHPGGPFLREVLQMLG</sequence>
<dbReference type="PANTHER" id="PTHR21676:SF6">
    <property type="entry name" value="PROTEIN STUM"/>
    <property type="match status" value="1"/>
</dbReference>
<keyword evidence="2 5" id="KW-0812">Transmembrane</keyword>
<organism evidence="6 7">
    <name type="scientific">Aldrovandia affinis</name>
    <dbReference type="NCBI Taxonomy" id="143900"/>
    <lineage>
        <taxon>Eukaryota</taxon>
        <taxon>Metazoa</taxon>
        <taxon>Chordata</taxon>
        <taxon>Craniata</taxon>
        <taxon>Vertebrata</taxon>
        <taxon>Euteleostomi</taxon>
        <taxon>Actinopterygii</taxon>
        <taxon>Neopterygii</taxon>
        <taxon>Teleostei</taxon>
        <taxon>Notacanthiformes</taxon>
        <taxon>Halosauridae</taxon>
        <taxon>Aldrovandia</taxon>
    </lineage>
</organism>
<comment type="caution">
    <text evidence="6">The sequence shown here is derived from an EMBL/GenBank/DDBJ whole genome shotgun (WGS) entry which is preliminary data.</text>
</comment>
<dbReference type="PANTHER" id="PTHR21676">
    <property type="entry name" value="PROTEIN STUM"/>
    <property type="match status" value="1"/>
</dbReference>
<keyword evidence="7" id="KW-1185">Reference proteome</keyword>
<dbReference type="AlphaFoldDB" id="A0AAD7WEP1"/>
<dbReference type="Pfam" id="PF15795">
    <property type="entry name" value="Spec3"/>
    <property type="match status" value="1"/>
</dbReference>
<gene>
    <name evidence="6" type="ORF">AAFF_G00062810</name>
</gene>
<reference evidence="6" key="1">
    <citation type="journal article" date="2023" name="Science">
        <title>Genome structures resolve the early diversification of teleost fishes.</title>
        <authorList>
            <person name="Parey E."/>
            <person name="Louis A."/>
            <person name="Montfort J."/>
            <person name="Bouchez O."/>
            <person name="Roques C."/>
            <person name="Iampietro C."/>
            <person name="Lluch J."/>
            <person name="Castinel A."/>
            <person name="Donnadieu C."/>
            <person name="Desvignes T."/>
            <person name="Floi Bucao C."/>
            <person name="Jouanno E."/>
            <person name="Wen M."/>
            <person name="Mejri S."/>
            <person name="Dirks R."/>
            <person name="Jansen H."/>
            <person name="Henkel C."/>
            <person name="Chen W.J."/>
            <person name="Zahm M."/>
            <person name="Cabau C."/>
            <person name="Klopp C."/>
            <person name="Thompson A.W."/>
            <person name="Robinson-Rechavi M."/>
            <person name="Braasch I."/>
            <person name="Lecointre G."/>
            <person name="Bobe J."/>
            <person name="Postlethwait J.H."/>
            <person name="Berthelot C."/>
            <person name="Roest Crollius H."/>
            <person name="Guiguen Y."/>
        </authorList>
    </citation>
    <scope>NUCLEOTIDE SEQUENCE</scope>
    <source>
        <strain evidence="6">NC1722</strain>
    </source>
</reference>
<evidence type="ECO:0000313" key="6">
    <source>
        <dbReference type="EMBL" id="KAJ8393209.1"/>
    </source>
</evidence>
<comment type="subcellular location">
    <subcellularLocation>
        <location evidence="1">Membrane</location>
        <topology evidence="1">Multi-pass membrane protein</topology>
    </subcellularLocation>
</comment>
<evidence type="ECO:0000313" key="7">
    <source>
        <dbReference type="Proteomes" id="UP001221898"/>
    </source>
</evidence>
<keyword evidence="3 5" id="KW-1133">Transmembrane helix</keyword>
<keyword evidence="4 5" id="KW-0472">Membrane</keyword>
<dbReference type="GO" id="GO:0016020">
    <property type="term" value="C:membrane"/>
    <property type="evidence" value="ECO:0007669"/>
    <property type="project" value="UniProtKB-SubCell"/>
</dbReference>
<evidence type="ECO:0000256" key="2">
    <source>
        <dbReference type="ARBA" id="ARBA00022692"/>
    </source>
</evidence>
<name>A0AAD7WEP1_9TELE</name>
<protein>
    <submittedName>
        <fullName evidence="6">Uncharacterized protein</fullName>
    </submittedName>
</protein>
<dbReference type="Proteomes" id="UP001221898">
    <property type="component" value="Unassembled WGS sequence"/>
</dbReference>
<evidence type="ECO:0000256" key="1">
    <source>
        <dbReference type="ARBA" id="ARBA00004141"/>
    </source>
</evidence>
<proteinExistence type="predicted"/>
<dbReference type="InterPro" id="IPR026673">
    <property type="entry name" value="SPEC3/Stum"/>
</dbReference>
<accession>A0AAD7WEP1</accession>
<dbReference type="EMBL" id="JAINUG010000139">
    <property type="protein sequence ID" value="KAJ8393209.1"/>
    <property type="molecule type" value="Genomic_DNA"/>
</dbReference>
<evidence type="ECO:0000256" key="3">
    <source>
        <dbReference type="ARBA" id="ARBA00022989"/>
    </source>
</evidence>
<evidence type="ECO:0000256" key="5">
    <source>
        <dbReference type="SAM" id="Phobius"/>
    </source>
</evidence>
<feature type="transmembrane region" description="Helical" evidence="5">
    <location>
        <begin position="110"/>
        <end position="136"/>
    </location>
</feature>